<comment type="caution">
    <text evidence="3">The sequence shown here is derived from an EMBL/GenBank/DDBJ whole genome shotgun (WGS) entry which is preliminary data.</text>
</comment>
<feature type="domain" description="VTT" evidence="2">
    <location>
        <begin position="48"/>
        <end position="145"/>
    </location>
</feature>
<keyword evidence="1" id="KW-0472">Membrane</keyword>
<keyword evidence="1" id="KW-0812">Transmembrane</keyword>
<dbReference type="PANTHER" id="PTHR42709:SF4">
    <property type="entry name" value="INNER MEMBRANE PROTEIN YQAA"/>
    <property type="match status" value="1"/>
</dbReference>
<keyword evidence="4" id="KW-1185">Reference proteome</keyword>
<dbReference type="Proteomes" id="UP001225596">
    <property type="component" value="Unassembled WGS sequence"/>
</dbReference>
<feature type="transmembrane region" description="Helical" evidence="1">
    <location>
        <begin position="52"/>
        <end position="74"/>
    </location>
</feature>
<name>A0ABU1BJB3_9BURK</name>
<dbReference type="RefSeq" id="WP_338434801.1">
    <property type="nucleotide sequence ID" value="NZ_JAUYVH010000001.1"/>
</dbReference>
<evidence type="ECO:0000256" key="1">
    <source>
        <dbReference type="SAM" id="Phobius"/>
    </source>
</evidence>
<keyword evidence="1" id="KW-1133">Transmembrane helix</keyword>
<dbReference type="EMBL" id="JAUYVH010000001">
    <property type="protein sequence ID" value="MDQ9168972.1"/>
    <property type="molecule type" value="Genomic_DNA"/>
</dbReference>
<protein>
    <submittedName>
        <fullName evidence="3">YqaA family protein</fullName>
    </submittedName>
</protein>
<proteinExistence type="predicted"/>
<dbReference type="PANTHER" id="PTHR42709">
    <property type="entry name" value="ALKALINE PHOSPHATASE LIKE PROTEIN"/>
    <property type="match status" value="1"/>
</dbReference>
<evidence type="ECO:0000313" key="4">
    <source>
        <dbReference type="Proteomes" id="UP001225596"/>
    </source>
</evidence>
<feature type="transmembrane region" description="Helical" evidence="1">
    <location>
        <begin position="103"/>
        <end position="125"/>
    </location>
</feature>
<evidence type="ECO:0000259" key="2">
    <source>
        <dbReference type="Pfam" id="PF09335"/>
    </source>
</evidence>
<feature type="transmembrane region" description="Helical" evidence="1">
    <location>
        <begin position="20"/>
        <end position="45"/>
    </location>
</feature>
<dbReference type="InterPro" id="IPR032816">
    <property type="entry name" value="VTT_dom"/>
</dbReference>
<sequence length="162" mass="18094">MLESAVHWLLNMLALPDVGLSSVFIISLLSATLLPLGSEPAVFAVIKANGSLFWPTIFVATAGNTIGGVIDYWMGYGAHEVFAKERKTRWFGWLERYGAKTMLLAWLPGIGDPLCTVAGWLKMPFWPSICYMAIGKFLRYLTITSMLLLVPDGFWRGLLTWF</sequence>
<accession>A0ABU1BJB3</accession>
<dbReference type="InterPro" id="IPR051311">
    <property type="entry name" value="DedA_domain"/>
</dbReference>
<gene>
    <name evidence="3" type="ORF">Q8A64_00970</name>
</gene>
<reference evidence="3 4" key="1">
    <citation type="submission" date="2023-08" db="EMBL/GenBank/DDBJ databases">
        <title>Oxalobacteraceae gen .nov., isolated from river sludge outside the plant.</title>
        <authorList>
            <person name="Zhao S.Y."/>
        </authorList>
    </citation>
    <scope>NUCLEOTIDE SEQUENCE [LARGE SCALE GENOMIC DNA]</scope>
    <source>
        <strain evidence="3 4">R-40</strain>
    </source>
</reference>
<dbReference type="Pfam" id="PF09335">
    <property type="entry name" value="VTT_dom"/>
    <property type="match status" value="1"/>
</dbReference>
<organism evidence="3 4">
    <name type="scientific">Keguizhuia sedimenti</name>
    <dbReference type="NCBI Taxonomy" id="3064264"/>
    <lineage>
        <taxon>Bacteria</taxon>
        <taxon>Pseudomonadati</taxon>
        <taxon>Pseudomonadota</taxon>
        <taxon>Betaproteobacteria</taxon>
        <taxon>Burkholderiales</taxon>
        <taxon>Oxalobacteraceae</taxon>
        <taxon>Keguizhuia</taxon>
    </lineage>
</organism>
<feature type="transmembrane region" description="Helical" evidence="1">
    <location>
        <begin position="137"/>
        <end position="155"/>
    </location>
</feature>
<evidence type="ECO:0000313" key="3">
    <source>
        <dbReference type="EMBL" id="MDQ9168972.1"/>
    </source>
</evidence>